<name>A0A3G3II63_9ARCH</name>
<dbReference type="InterPro" id="IPR024567">
    <property type="entry name" value="RNase_HII/HIII_dom"/>
</dbReference>
<comment type="subcellular location">
    <subcellularLocation>
        <location evidence="4 13">Cytoplasm</location>
    </subcellularLocation>
</comment>
<evidence type="ECO:0000256" key="11">
    <source>
        <dbReference type="ARBA" id="ARBA00022759"/>
    </source>
</evidence>
<dbReference type="InterPro" id="IPR020787">
    <property type="entry name" value="RNase_HII_arc"/>
</dbReference>
<evidence type="ECO:0000256" key="3">
    <source>
        <dbReference type="ARBA" id="ARBA00004065"/>
    </source>
</evidence>
<evidence type="ECO:0000256" key="8">
    <source>
        <dbReference type="ARBA" id="ARBA00022490"/>
    </source>
</evidence>
<feature type="binding site" evidence="13 14">
    <location>
        <position position="7"/>
    </location>
    <ligand>
        <name>a divalent metal cation</name>
        <dbReference type="ChEBI" id="CHEBI:60240"/>
    </ligand>
</feature>
<keyword evidence="12 13" id="KW-0378">Hydrolase</keyword>
<evidence type="ECO:0000256" key="9">
    <source>
        <dbReference type="ARBA" id="ARBA00022722"/>
    </source>
</evidence>
<feature type="binding site" evidence="13 14">
    <location>
        <position position="103"/>
    </location>
    <ligand>
        <name>a divalent metal cation</name>
        <dbReference type="ChEBI" id="CHEBI:60240"/>
    </ligand>
</feature>
<dbReference type="Pfam" id="PF01351">
    <property type="entry name" value="RNase_HII"/>
    <property type="match status" value="1"/>
</dbReference>
<evidence type="ECO:0000256" key="14">
    <source>
        <dbReference type="PROSITE-ProRule" id="PRU01319"/>
    </source>
</evidence>
<dbReference type="EC" id="3.1.26.4" evidence="6 13"/>
<evidence type="ECO:0000256" key="7">
    <source>
        <dbReference type="ARBA" id="ARBA00019179"/>
    </source>
</evidence>
<accession>A0A3G3II63</accession>
<keyword evidence="10 13" id="KW-0479">Metal-binding</keyword>
<keyword evidence="9 13" id="KW-0540">Nuclease</keyword>
<dbReference type="GO" id="GO:0043137">
    <property type="term" value="P:DNA replication, removal of RNA primer"/>
    <property type="evidence" value="ECO:0007669"/>
    <property type="project" value="TreeGrafter"/>
</dbReference>
<comment type="cofactor">
    <cofactor evidence="13 14">
        <name>Mn(2+)</name>
        <dbReference type="ChEBI" id="CHEBI:29035"/>
    </cofactor>
    <cofactor evidence="13 14">
        <name>Mg(2+)</name>
        <dbReference type="ChEBI" id="CHEBI:18420"/>
    </cofactor>
    <text evidence="13 14">Manganese or magnesium. Binds 1 divalent metal ion per monomer in the absence of substrate. May bind a second metal ion after substrate binding.</text>
</comment>
<comment type="similarity">
    <text evidence="5 13 15">Belongs to the RNase HII family.</text>
</comment>
<keyword evidence="13" id="KW-0464">Manganese</keyword>
<evidence type="ECO:0000256" key="6">
    <source>
        <dbReference type="ARBA" id="ARBA00012180"/>
    </source>
</evidence>
<evidence type="ECO:0000256" key="12">
    <source>
        <dbReference type="ARBA" id="ARBA00022801"/>
    </source>
</evidence>
<evidence type="ECO:0000256" key="4">
    <source>
        <dbReference type="ARBA" id="ARBA00004496"/>
    </source>
</evidence>
<evidence type="ECO:0000313" key="17">
    <source>
        <dbReference type="EMBL" id="AYQ55530.1"/>
    </source>
</evidence>
<dbReference type="PROSITE" id="PS51975">
    <property type="entry name" value="RNASE_H_2"/>
    <property type="match status" value="1"/>
</dbReference>
<dbReference type="AlphaFoldDB" id="A0A3G3II63"/>
<dbReference type="Gene3D" id="3.30.420.10">
    <property type="entry name" value="Ribonuclease H-like superfamily/Ribonuclease H"/>
    <property type="match status" value="1"/>
</dbReference>
<dbReference type="RefSeq" id="WP_015505304.1">
    <property type="nucleotide sequence ID" value="NZ_CAYARL010000004.1"/>
</dbReference>
<evidence type="ECO:0000256" key="2">
    <source>
        <dbReference type="ARBA" id="ARBA00001946"/>
    </source>
</evidence>
<dbReference type="InterPro" id="IPR004649">
    <property type="entry name" value="RNase_H2_suA"/>
</dbReference>
<protein>
    <recommendedName>
        <fullName evidence="7 13">Ribonuclease HII</fullName>
        <shortName evidence="13">RNase HII</shortName>
        <ecNumber evidence="6 13">3.1.26.4</ecNumber>
    </recommendedName>
</protein>
<dbReference type="PANTHER" id="PTHR10954">
    <property type="entry name" value="RIBONUCLEASE H2 SUBUNIT A"/>
    <property type="match status" value="1"/>
</dbReference>
<reference evidence="17 18" key="1">
    <citation type="submission" date="2016-10" db="EMBL/GenBank/DDBJ databases">
        <title>Complete genome of the TMA-utilizing, human hosted archaeon Methanomethylophilus alvus Gen. nov, sp. nov., strain Mx-05, derived from a pure culture.</title>
        <authorList>
            <person name="Brugere J.-F."/>
            <person name="Ben Hania W."/>
            <person name="Chaudhary P.P."/>
            <person name="Gaci N."/>
            <person name="Borrel G."/>
            <person name="Cao Van Tuat L."/>
            <person name="Fardeau M.-L."/>
            <person name="Harris H.M.B."/>
            <person name="O'Toole P.W."/>
            <person name="Ollivier B."/>
        </authorList>
    </citation>
    <scope>NUCLEOTIDE SEQUENCE [LARGE SCALE GENOMIC DNA]</scope>
    <source>
        <strain evidence="17 18">Mx-05</strain>
    </source>
</reference>
<evidence type="ECO:0000256" key="5">
    <source>
        <dbReference type="ARBA" id="ARBA00007383"/>
    </source>
</evidence>
<feature type="binding site" evidence="13 14">
    <location>
        <position position="8"/>
    </location>
    <ligand>
        <name>a divalent metal cation</name>
        <dbReference type="ChEBI" id="CHEBI:60240"/>
    </ligand>
</feature>
<evidence type="ECO:0000259" key="16">
    <source>
        <dbReference type="PROSITE" id="PS51975"/>
    </source>
</evidence>
<dbReference type="InterPro" id="IPR012337">
    <property type="entry name" value="RNaseH-like_sf"/>
</dbReference>
<dbReference type="NCBIfam" id="TIGR00729">
    <property type="entry name" value="ribonuclease HII"/>
    <property type="match status" value="1"/>
</dbReference>
<dbReference type="GeneID" id="41322188"/>
<keyword evidence="11 13" id="KW-0255">Endonuclease</keyword>
<dbReference type="SUPFAM" id="SSF53098">
    <property type="entry name" value="Ribonuclease H-like"/>
    <property type="match status" value="1"/>
</dbReference>
<proteinExistence type="inferred from homology"/>
<comment type="cofactor">
    <cofactor evidence="2">
        <name>Mg(2+)</name>
        <dbReference type="ChEBI" id="CHEBI:18420"/>
    </cofactor>
</comment>
<dbReference type="PANTHER" id="PTHR10954:SF23">
    <property type="entry name" value="RIBONUCLEASE"/>
    <property type="match status" value="1"/>
</dbReference>
<evidence type="ECO:0000256" key="15">
    <source>
        <dbReference type="RuleBase" id="RU003515"/>
    </source>
</evidence>
<evidence type="ECO:0000256" key="13">
    <source>
        <dbReference type="HAMAP-Rule" id="MF_00052"/>
    </source>
</evidence>
<dbReference type="GO" id="GO:0005737">
    <property type="term" value="C:cytoplasm"/>
    <property type="evidence" value="ECO:0007669"/>
    <property type="project" value="UniProtKB-SubCell"/>
</dbReference>
<dbReference type="HAMAP" id="MF_00052_A">
    <property type="entry name" value="RNase_HII_A"/>
    <property type="match status" value="1"/>
</dbReference>
<dbReference type="GO" id="GO:0030145">
    <property type="term" value="F:manganese ion binding"/>
    <property type="evidence" value="ECO:0007669"/>
    <property type="project" value="UniProtKB-UniRule"/>
</dbReference>
<evidence type="ECO:0000313" key="18">
    <source>
        <dbReference type="Proteomes" id="UP000273278"/>
    </source>
</evidence>
<gene>
    <name evidence="13" type="primary">rnhB</name>
    <name evidence="17" type="ORF">BKD89_06950</name>
</gene>
<dbReference type="Proteomes" id="UP000273278">
    <property type="component" value="Chromosome"/>
</dbReference>
<evidence type="ECO:0000256" key="1">
    <source>
        <dbReference type="ARBA" id="ARBA00000077"/>
    </source>
</evidence>
<feature type="domain" description="RNase H type-2" evidence="16">
    <location>
        <begin position="1"/>
        <end position="208"/>
    </location>
</feature>
<dbReference type="GO" id="GO:0003723">
    <property type="term" value="F:RNA binding"/>
    <property type="evidence" value="ECO:0007669"/>
    <property type="project" value="UniProtKB-UniRule"/>
</dbReference>
<dbReference type="CDD" id="cd07180">
    <property type="entry name" value="RNase_HII_archaea_like"/>
    <property type="match status" value="1"/>
</dbReference>
<evidence type="ECO:0000256" key="10">
    <source>
        <dbReference type="ARBA" id="ARBA00022723"/>
    </source>
</evidence>
<dbReference type="GO" id="GO:0006298">
    <property type="term" value="P:mismatch repair"/>
    <property type="evidence" value="ECO:0007669"/>
    <property type="project" value="TreeGrafter"/>
</dbReference>
<dbReference type="GO" id="GO:0004523">
    <property type="term" value="F:RNA-DNA hybrid ribonuclease activity"/>
    <property type="evidence" value="ECO:0007669"/>
    <property type="project" value="UniProtKB-UniRule"/>
</dbReference>
<dbReference type="InterPro" id="IPR036397">
    <property type="entry name" value="RNaseH_sf"/>
</dbReference>
<comment type="function">
    <text evidence="3 13 15">Endonuclease that specifically degrades the RNA of RNA-DNA hybrids.</text>
</comment>
<organism evidence="17 18">
    <name type="scientific">Methanomethylophilus alvi</name>
    <dbReference type="NCBI Taxonomy" id="1291540"/>
    <lineage>
        <taxon>Archaea</taxon>
        <taxon>Methanobacteriati</taxon>
        <taxon>Thermoplasmatota</taxon>
        <taxon>Thermoplasmata</taxon>
        <taxon>Methanomassiliicoccales</taxon>
        <taxon>Methanomethylophilaceae</taxon>
        <taxon>Methanomethylophilus</taxon>
    </lineage>
</organism>
<dbReference type="GO" id="GO:0032299">
    <property type="term" value="C:ribonuclease H2 complex"/>
    <property type="evidence" value="ECO:0007669"/>
    <property type="project" value="TreeGrafter"/>
</dbReference>
<sequence>MISCGVDEAGRGPMFGPLVVGAVYCDDDSVLKRIGVKDSKKLSPGQRERMYDEISDSVMHWCVVPISAEDIDSKMKTQSLNMIELDLFVEAVSAYGADTVYADCPDVNTERFGRIMESRLDGRKVVAAHKADALYPVVSAASIMAKVTRDRMLDDLRKEFDVEIGSGYPSDAVTAGFIEKWIKDNGCAPKHTRTSWEPVRKMLSARKTTSLDDW</sequence>
<comment type="catalytic activity">
    <reaction evidence="1 13 14 15">
        <text>Endonucleolytic cleavage to 5'-phosphomonoester.</text>
        <dbReference type="EC" id="3.1.26.4"/>
    </reaction>
</comment>
<keyword evidence="8 13" id="KW-0963">Cytoplasm</keyword>
<dbReference type="InterPro" id="IPR001352">
    <property type="entry name" value="RNase_HII/HIII"/>
</dbReference>
<dbReference type="EMBL" id="CP017686">
    <property type="protein sequence ID" value="AYQ55530.1"/>
    <property type="molecule type" value="Genomic_DNA"/>
</dbReference>
<dbReference type="OMA" id="REECRFF"/>